<keyword evidence="7" id="KW-1133">Transmembrane helix</keyword>
<feature type="domain" description="FH2" evidence="8">
    <location>
        <begin position="524"/>
        <end position="944"/>
    </location>
</feature>
<feature type="compositionally biased region" description="Acidic residues" evidence="6">
    <location>
        <begin position="282"/>
        <end position="291"/>
    </location>
</feature>
<dbReference type="SUPFAM" id="SSF101447">
    <property type="entry name" value="Formin homology 2 domain (FH2 domain)"/>
    <property type="match status" value="1"/>
</dbReference>
<dbReference type="GO" id="GO:0016020">
    <property type="term" value="C:membrane"/>
    <property type="evidence" value="ECO:0007669"/>
    <property type="project" value="UniProtKB-SubCell"/>
</dbReference>
<keyword evidence="7" id="KW-0812">Transmembrane</keyword>
<proteinExistence type="inferred from homology"/>
<dbReference type="AlphaFoldDB" id="A0AAV8PPJ1"/>
<comment type="subcellular location">
    <subcellularLocation>
        <location evidence="1">Membrane</location>
        <topology evidence="1">Single-pass membrane protein</topology>
    </subcellularLocation>
</comment>
<dbReference type="PANTHER" id="PTHR23213:SF177">
    <property type="entry name" value="FORMIN-LIKE PROTEIN 11"/>
    <property type="match status" value="1"/>
</dbReference>
<keyword evidence="7" id="KW-0472">Membrane</keyword>
<accession>A0AAV8PPJ1</accession>
<dbReference type="PANTHER" id="PTHR23213">
    <property type="entry name" value="FORMIN-RELATED"/>
    <property type="match status" value="1"/>
</dbReference>
<gene>
    <name evidence="9" type="ORF">OPV22_034380</name>
</gene>
<feature type="region of interest" description="Disordered" evidence="6">
    <location>
        <begin position="367"/>
        <end position="396"/>
    </location>
</feature>
<dbReference type="EMBL" id="JAQQAF010000009">
    <property type="protein sequence ID" value="KAJ8461454.1"/>
    <property type="molecule type" value="Genomic_DNA"/>
</dbReference>
<dbReference type="Gene3D" id="1.20.58.2220">
    <property type="entry name" value="Formin, FH2 domain"/>
    <property type="match status" value="1"/>
</dbReference>
<sequence>MVSASKFLRMLFLVAVSTFLFWNSRFMGASWALHESRTILQFGSEGREVRVEAMSGEDNAGGDLGTRLITRVRFLLGMKIPKHRRAGHAGAAYSPAPAPANGAETPAPVPLFKTHVLPASPLHRRPHIAPVQILEYGSGSEARERHRRRILIVVVVACAGATLVVLGVAVTLTCKRSQRRTSKKRPERLMLLPSSGPKLQASAAAAPSNKVSFDPSSDQFYLNSLTKYLESDLSLHQTPQLKNVASVESMIYLERTKSGESDTVSCLDEENLPAETVCPSDNGDDDDGNDDDSFHSVCSHPLNQSVSSSEENFSHRSEICSPISSYRSTSSSHNVSSSYGTASAIPARNFVIPQKVTAPTDSFLCSSSRSFGGRDSRPRAAPRIEDRSSLGRSEPSTLGFVHSIESHDLESTELCSKLEMAAVESSPSDELTSLPAPSTADLLSTAESAAKEPMTCPHQSKSVSPDGNRKPGFSPPMPLVSNGRIPTPPLPPPPPIRPPPFPKGCSSGRAPPPPPCPAQLSTPVGKDGTPLPKLKPLHWDKVRAAPDRSMVWDKIRSSSFEFDEKMIESLFGYKFQSSSRTEEGKSKTPSPSKHVMEHKRLQNITILMKALNATSEQVRNALMLGEGLTVQQLEALVKMAPTKEEEEKLSSDDELDPAEKFLKAVLQVSFAFHRSEVMLYRETFEDEVAHLRNSFAMIEEACRELRSSRLFFRLLEAVLKTGNRMNVGTIRGGARAFKLDALLKLADVKGTDGKTTLLHFVVQEIVRLEGVNAMETVTEKHKSKTNTAEEKEEDHGATGLKLVSGLSTELGNVKKTASMDLDVLISSVSNLSSGLSQSKQLVEQDMMTMVDEKSKRFAHRLRSFLNEAEKTVKELKEEENQVLLQVRNITEYYHGDVSKDEANPLRIFVIVRDFLCLLDRVCKEVGSNSKTQHQGSISLLLLDRRG</sequence>
<feature type="transmembrane region" description="Helical" evidence="7">
    <location>
        <begin position="150"/>
        <end position="174"/>
    </location>
</feature>
<comment type="caution">
    <text evidence="9">The sequence shown here is derived from an EMBL/GenBank/DDBJ whole genome shotgun (WGS) entry which is preliminary data.</text>
</comment>
<dbReference type="InterPro" id="IPR027643">
    <property type="entry name" value="Formin-like_plant"/>
</dbReference>
<dbReference type="Proteomes" id="UP001222027">
    <property type="component" value="Unassembled WGS sequence"/>
</dbReference>
<evidence type="ECO:0000256" key="6">
    <source>
        <dbReference type="SAM" id="MobiDB-lite"/>
    </source>
</evidence>
<organism evidence="9 10">
    <name type="scientific">Ensete ventricosum</name>
    <name type="common">Abyssinian banana</name>
    <name type="synonym">Musa ensete</name>
    <dbReference type="NCBI Taxonomy" id="4639"/>
    <lineage>
        <taxon>Eukaryota</taxon>
        <taxon>Viridiplantae</taxon>
        <taxon>Streptophyta</taxon>
        <taxon>Embryophyta</taxon>
        <taxon>Tracheophyta</taxon>
        <taxon>Spermatophyta</taxon>
        <taxon>Magnoliopsida</taxon>
        <taxon>Liliopsida</taxon>
        <taxon>Zingiberales</taxon>
        <taxon>Musaceae</taxon>
        <taxon>Ensete</taxon>
    </lineage>
</organism>
<name>A0AAV8PPJ1_ENSVE</name>
<evidence type="ECO:0000256" key="2">
    <source>
        <dbReference type="ARBA" id="ARBA00022729"/>
    </source>
</evidence>
<keyword evidence="10" id="KW-1185">Reference proteome</keyword>
<evidence type="ECO:0000256" key="4">
    <source>
        <dbReference type="RuleBase" id="RU361260"/>
    </source>
</evidence>
<dbReference type="SMART" id="SM00498">
    <property type="entry name" value="FH2"/>
    <property type="match status" value="1"/>
</dbReference>
<feature type="region of interest" description="Disordered" evidence="6">
    <location>
        <begin position="447"/>
        <end position="535"/>
    </location>
</feature>
<comment type="similarity">
    <text evidence="3">Belongs to the formin-like family. Class-I subfamily.</text>
</comment>
<feature type="coiled-coil region" evidence="5">
    <location>
        <begin position="858"/>
        <end position="885"/>
    </location>
</feature>
<reference evidence="9 10" key="1">
    <citation type="submission" date="2022-12" db="EMBL/GenBank/DDBJ databases">
        <title>Chromosome-scale assembly of the Ensete ventricosum genome.</title>
        <authorList>
            <person name="Dussert Y."/>
            <person name="Stocks J."/>
            <person name="Wendawek A."/>
            <person name="Woldeyes F."/>
            <person name="Nichols R.A."/>
            <person name="Borrell J.S."/>
        </authorList>
    </citation>
    <scope>NUCLEOTIDE SEQUENCE [LARGE SCALE GENOMIC DNA]</scope>
    <source>
        <strain evidence="10">cv. Maze</strain>
        <tissue evidence="9">Seeds</tissue>
    </source>
</reference>
<evidence type="ECO:0000256" key="3">
    <source>
        <dbReference type="ARBA" id="ARBA00025793"/>
    </source>
</evidence>
<keyword evidence="2" id="KW-0732">Signal</keyword>
<evidence type="ECO:0000256" key="5">
    <source>
        <dbReference type="SAM" id="Coils"/>
    </source>
</evidence>
<dbReference type="InterPro" id="IPR015425">
    <property type="entry name" value="FH2_Formin"/>
</dbReference>
<protein>
    <recommendedName>
        <fullName evidence="4">Formin-like protein</fullName>
    </recommendedName>
</protein>
<dbReference type="InterPro" id="IPR042201">
    <property type="entry name" value="FH2_Formin_sf"/>
</dbReference>
<dbReference type="GO" id="GO:0051015">
    <property type="term" value="F:actin filament binding"/>
    <property type="evidence" value="ECO:0007669"/>
    <property type="project" value="InterPro"/>
</dbReference>
<evidence type="ECO:0000256" key="7">
    <source>
        <dbReference type="SAM" id="Phobius"/>
    </source>
</evidence>
<dbReference type="PROSITE" id="PS51444">
    <property type="entry name" value="FH2"/>
    <property type="match status" value="1"/>
</dbReference>
<evidence type="ECO:0000313" key="10">
    <source>
        <dbReference type="Proteomes" id="UP001222027"/>
    </source>
</evidence>
<feature type="compositionally biased region" description="Pro residues" evidence="6">
    <location>
        <begin position="486"/>
        <end position="502"/>
    </location>
</feature>
<dbReference type="GO" id="GO:0045010">
    <property type="term" value="P:actin nucleation"/>
    <property type="evidence" value="ECO:0007669"/>
    <property type="project" value="InterPro"/>
</dbReference>
<evidence type="ECO:0000259" key="8">
    <source>
        <dbReference type="PROSITE" id="PS51444"/>
    </source>
</evidence>
<keyword evidence="5" id="KW-0175">Coiled coil</keyword>
<evidence type="ECO:0000256" key="1">
    <source>
        <dbReference type="ARBA" id="ARBA00004167"/>
    </source>
</evidence>
<feature type="region of interest" description="Disordered" evidence="6">
    <location>
        <begin position="270"/>
        <end position="313"/>
    </location>
</feature>
<evidence type="ECO:0000313" key="9">
    <source>
        <dbReference type="EMBL" id="KAJ8461454.1"/>
    </source>
</evidence>
<dbReference type="Pfam" id="PF02181">
    <property type="entry name" value="FH2"/>
    <property type="match status" value="1"/>
</dbReference>
<feature type="compositionally biased region" description="Polar residues" evidence="6">
    <location>
        <begin position="301"/>
        <end position="311"/>
    </location>
</feature>
<feature type="compositionally biased region" description="Basic and acidic residues" evidence="6">
    <location>
        <begin position="372"/>
        <end position="389"/>
    </location>
</feature>